<accession>A0A9P6CCZ5</accession>
<feature type="region of interest" description="Disordered" evidence="1">
    <location>
        <begin position="1"/>
        <end position="103"/>
    </location>
</feature>
<protein>
    <submittedName>
        <fullName evidence="2">Uncharacterized protein</fullName>
    </submittedName>
</protein>
<evidence type="ECO:0000313" key="3">
    <source>
        <dbReference type="Proteomes" id="UP000807353"/>
    </source>
</evidence>
<evidence type="ECO:0000256" key="1">
    <source>
        <dbReference type="SAM" id="MobiDB-lite"/>
    </source>
</evidence>
<dbReference type="AlphaFoldDB" id="A0A9P6CCZ5"/>
<proteinExistence type="predicted"/>
<gene>
    <name evidence="2" type="ORF">BDZ94DRAFT_1275305</name>
</gene>
<name>A0A9P6CCZ5_9AGAR</name>
<sequence length="103" mass="10922">MRPGPSRSQTAPVQGMISTSPGMYGYGGQVQSVPQQVLRGPLRHSPTEQPSGYPGQAVGSSGGYMDPRNAAAPYDAQYNQGQYGPTGGMERGSRQRGRGHDRN</sequence>
<organism evidence="2 3">
    <name type="scientific">Collybia nuda</name>
    <dbReference type="NCBI Taxonomy" id="64659"/>
    <lineage>
        <taxon>Eukaryota</taxon>
        <taxon>Fungi</taxon>
        <taxon>Dikarya</taxon>
        <taxon>Basidiomycota</taxon>
        <taxon>Agaricomycotina</taxon>
        <taxon>Agaricomycetes</taxon>
        <taxon>Agaricomycetidae</taxon>
        <taxon>Agaricales</taxon>
        <taxon>Tricholomatineae</taxon>
        <taxon>Clitocybaceae</taxon>
        <taxon>Collybia</taxon>
    </lineage>
</organism>
<feature type="compositionally biased region" description="Polar residues" evidence="1">
    <location>
        <begin position="1"/>
        <end position="21"/>
    </location>
</feature>
<dbReference type="EMBL" id="MU150416">
    <property type="protein sequence ID" value="KAF9456564.1"/>
    <property type="molecule type" value="Genomic_DNA"/>
</dbReference>
<evidence type="ECO:0000313" key="2">
    <source>
        <dbReference type="EMBL" id="KAF9456564.1"/>
    </source>
</evidence>
<dbReference type="Proteomes" id="UP000807353">
    <property type="component" value="Unassembled WGS sequence"/>
</dbReference>
<keyword evidence="3" id="KW-1185">Reference proteome</keyword>
<comment type="caution">
    <text evidence="2">The sequence shown here is derived from an EMBL/GenBank/DDBJ whole genome shotgun (WGS) entry which is preliminary data.</text>
</comment>
<reference evidence="2" key="1">
    <citation type="submission" date="2020-11" db="EMBL/GenBank/DDBJ databases">
        <authorList>
            <consortium name="DOE Joint Genome Institute"/>
            <person name="Ahrendt S."/>
            <person name="Riley R."/>
            <person name="Andreopoulos W."/>
            <person name="Labutti K."/>
            <person name="Pangilinan J."/>
            <person name="Ruiz-Duenas F.J."/>
            <person name="Barrasa J.M."/>
            <person name="Sanchez-Garcia M."/>
            <person name="Camarero S."/>
            <person name="Miyauchi S."/>
            <person name="Serrano A."/>
            <person name="Linde D."/>
            <person name="Babiker R."/>
            <person name="Drula E."/>
            <person name="Ayuso-Fernandez I."/>
            <person name="Pacheco R."/>
            <person name="Padilla G."/>
            <person name="Ferreira P."/>
            <person name="Barriuso J."/>
            <person name="Kellner H."/>
            <person name="Castanera R."/>
            <person name="Alfaro M."/>
            <person name="Ramirez L."/>
            <person name="Pisabarro A.G."/>
            <person name="Kuo A."/>
            <person name="Tritt A."/>
            <person name="Lipzen A."/>
            <person name="He G."/>
            <person name="Yan M."/>
            <person name="Ng V."/>
            <person name="Cullen D."/>
            <person name="Martin F."/>
            <person name="Rosso M.-N."/>
            <person name="Henrissat B."/>
            <person name="Hibbett D."/>
            <person name="Martinez A.T."/>
            <person name="Grigoriev I.V."/>
        </authorList>
    </citation>
    <scope>NUCLEOTIDE SEQUENCE</scope>
    <source>
        <strain evidence="2">CBS 247.69</strain>
    </source>
</reference>